<reference evidence="2" key="1">
    <citation type="submission" date="2022-11" db="UniProtKB">
        <authorList>
            <consortium name="WormBaseParasite"/>
        </authorList>
    </citation>
    <scope>IDENTIFICATION</scope>
</reference>
<dbReference type="AlphaFoldDB" id="A0A915HY11"/>
<sequence>MKRVSKQKFIRATKICPKLPAATWPVQKYRC</sequence>
<proteinExistence type="predicted"/>
<organism evidence="1 2">
    <name type="scientific">Romanomermis culicivorax</name>
    <name type="common">Nematode worm</name>
    <dbReference type="NCBI Taxonomy" id="13658"/>
    <lineage>
        <taxon>Eukaryota</taxon>
        <taxon>Metazoa</taxon>
        <taxon>Ecdysozoa</taxon>
        <taxon>Nematoda</taxon>
        <taxon>Enoplea</taxon>
        <taxon>Dorylaimia</taxon>
        <taxon>Mermithida</taxon>
        <taxon>Mermithoidea</taxon>
        <taxon>Mermithidae</taxon>
        <taxon>Romanomermis</taxon>
    </lineage>
</organism>
<protein>
    <submittedName>
        <fullName evidence="2">Uncharacterized protein</fullName>
    </submittedName>
</protein>
<name>A0A915HY11_ROMCU</name>
<keyword evidence="1" id="KW-1185">Reference proteome</keyword>
<dbReference type="Proteomes" id="UP000887565">
    <property type="component" value="Unplaced"/>
</dbReference>
<dbReference type="WBParaSite" id="nRc.2.0.1.t06715-RA">
    <property type="protein sequence ID" value="nRc.2.0.1.t06715-RA"/>
    <property type="gene ID" value="nRc.2.0.1.g06715"/>
</dbReference>
<evidence type="ECO:0000313" key="1">
    <source>
        <dbReference type="Proteomes" id="UP000887565"/>
    </source>
</evidence>
<accession>A0A915HY11</accession>
<evidence type="ECO:0000313" key="2">
    <source>
        <dbReference type="WBParaSite" id="nRc.2.0.1.t06715-RA"/>
    </source>
</evidence>